<dbReference type="GO" id="GO:0006598">
    <property type="term" value="P:polyamine catabolic process"/>
    <property type="evidence" value="ECO:0007669"/>
    <property type="project" value="TreeGrafter"/>
</dbReference>
<dbReference type="HOGENOM" id="CLU_030756_2_1_9"/>
<protein>
    <submittedName>
        <fullName evidence="1">Peptidase C26</fullName>
        <ecNumber evidence="1">3.5.1.94</ecNumber>
    </submittedName>
</protein>
<evidence type="ECO:0000313" key="2">
    <source>
        <dbReference type="Proteomes" id="UP000004121"/>
    </source>
</evidence>
<dbReference type="GO" id="GO:0005829">
    <property type="term" value="C:cytosol"/>
    <property type="evidence" value="ECO:0007669"/>
    <property type="project" value="TreeGrafter"/>
</dbReference>
<dbReference type="InterPro" id="IPR029062">
    <property type="entry name" value="Class_I_gatase-like"/>
</dbReference>
<dbReference type="GO" id="GO:0033969">
    <property type="term" value="F:gamma-glutamyl-gamma-aminobutyrate hydrolase activity"/>
    <property type="evidence" value="ECO:0007669"/>
    <property type="project" value="UniProtKB-EC"/>
</dbReference>
<reference evidence="1" key="1">
    <citation type="submission" date="2009-04" db="EMBL/GenBank/DDBJ databases">
        <authorList>
            <person name="Qin X."/>
            <person name="Bachman B."/>
            <person name="Battles P."/>
            <person name="Bell A."/>
            <person name="Bess C."/>
            <person name="Bickham C."/>
            <person name="Chaboub L."/>
            <person name="Chen D."/>
            <person name="Coyle M."/>
            <person name="Deiros D.R."/>
            <person name="Dinh H."/>
            <person name="Forbes L."/>
            <person name="Fowler G."/>
            <person name="Francisco L."/>
            <person name="Fu Q."/>
            <person name="Gubbala S."/>
            <person name="Hale W."/>
            <person name="Han Y."/>
            <person name="Hemphill L."/>
            <person name="Highlander S.K."/>
            <person name="Hirani K."/>
            <person name="Hogues M."/>
            <person name="Jackson L."/>
            <person name="Jakkamsetti A."/>
            <person name="Javaid M."/>
            <person name="Jiang H."/>
            <person name="Korchina V."/>
            <person name="Kovar C."/>
            <person name="Lara F."/>
            <person name="Lee S."/>
            <person name="Mata R."/>
            <person name="Mathew T."/>
            <person name="Moen C."/>
            <person name="Morales K."/>
            <person name="Munidasa M."/>
            <person name="Nazareth L."/>
            <person name="Ngo R."/>
            <person name="Nguyen L."/>
            <person name="Okwuonu G."/>
            <person name="Ongeri F."/>
            <person name="Patil S."/>
            <person name="Petrosino J."/>
            <person name="Pham C."/>
            <person name="Pham P."/>
            <person name="Pu L.-L."/>
            <person name="Puazo M."/>
            <person name="Raj R."/>
            <person name="Reid J."/>
            <person name="Rouhana J."/>
            <person name="Saada N."/>
            <person name="Shang Y."/>
            <person name="Simmons D."/>
            <person name="Thornton R."/>
            <person name="Warren J."/>
            <person name="Weissenberger G."/>
            <person name="Zhang J."/>
            <person name="Zhang L."/>
            <person name="Zhou C."/>
            <person name="Zhu D."/>
            <person name="Muzny D."/>
            <person name="Worley K."/>
            <person name="Gibbs R."/>
        </authorList>
    </citation>
    <scope>NUCLEOTIDE SEQUENCE [LARGE SCALE GENOMIC DNA]</scope>
    <source>
        <strain evidence="1">F0268</strain>
    </source>
</reference>
<dbReference type="PANTHER" id="PTHR43235">
    <property type="entry name" value="GLUTAMINE AMIDOTRANSFERASE PB2B2.05-RELATED"/>
    <property type="match status" value="1"/>
</dbReference>
<dbReference type="InterPro" id="IPR044668">
    <property type="entry name" value="PuuD-like"/>
</dbReference>
<dbReference type="Proteomes" id="UP000004121">
    <property type="component" value="Unassembled WGS sequence"/>
</dbReference>
<proteinExistence type="predicted"/>
<dbReference type="EC" id="3.5.1.94" evidence="1"/>
<dbReference type="STRING" id="585501.HMPREF6123_0316"/>
<name>C2KUZ7_9FIRM</name>
<dbReference type="Pfam" id="PF07722">
    <property type="entry name" value="Peptidase_C26"/>
    <property type="match status" value="1"/>
</dbReference>
<dbReference type="SUPFAM" id="SSF52317">
    <property type="entry name" value="Class I glutamine amidotransferase-like"/>
    <property type="match status" value="1"/>
</dbReference>
<sequence>MKGCIMKKTVIGISTSVIVDQGGGFPGYERIYVNKDYVSAVIAAGAVPLMIPMEDSEENLRASLELVDGIIFSGGQDIAPYRYGEEPHVKLQEICPERDEFDFLLYRLAKEKKLPILGICRGYQLMNVAEGGKLYQDLSLKTTESFKHSQGHGPSIPTHSMKIEAGSRLAEILGKEELRVNSFHHQAIKDVPESLKVSGKALDDVIEAIELKDYPFGIGVQFHPEMLQAQYKDIQRIFLALVEAGREYQKLNGKA</sequence>
<gene>
    <name evidence="1" type="primary">puuD</name>
    <name evidence="1" type="ORF">HMPREF6123_0316</name>
</gene>
<keyword evidence="2" id="KW-1185">Reference proteome</keyword>
<dbReference type="eggNOG" id="COG2071">
    <property type="taxonomic scope" value="Bacteria"/>
</dbReference>
<organism evidence="1 2">
    <name type="scientific">Oribacterium sinus F0268</name>
    <dbReference type="NCBI Taxonomy" id="585501"/>
    <lineage>
        <taxon>Bacteria</taxon>
        <taxon>Bacillati</taxon>
        <taxon>Bacillota</taxon>
        <taxon>Clostridia</taxon>
        <taxon>Lachnospirales</taxon>
        <taxon>Lachnospiraceae</taxon>
        <taxon>Oribacterium</taxon>
    </lineage>
</organism>
<dbReference type="PROSITE" id="PS51273">
    <property type="entry name" value="GATASE_TYPE_1"/>
    <property type="match status" value="1"/>
</dbReference>
<keyword evidence="1" id="KW-0378">Hydrolase</keyword>
<comment type="caution">
    <text evidence="1">The sequence shown here is derived from an EMBL/GenBank/DDBJ whole genome shotgun (WGS) entry which is preliminary data.</text>
</comment>
<dbReference type="AlphaFoldDB" id="C2KUZ7"/>
<dbReference type="PANTHER" id="PTHR43235:SF1">
    <property type="entry name" value="GLUTAMINE AMIDOTRANSFERASE PB2B2.05-RELATED"/>
    <property type="match status" value="1"/>
</dbReference>
<dbReference type="EMBL" id="ACKX01000033">
    <property type="protein sequence ID" value="EEJ52411.1"/>
    <property type="molecule type" value="Genomic_DNA"/>
</dbReference>
<dbReference type="CDD" id="cd01745">
    <property type="entry name" value="GATase1_2"/>
    <property type="match status" value="1"/>
</dbReference>
<dbReference type="InParanoid" id="C2KUZ7"/>
<dbReference type="InterPro" id="IPR011697">
    <property type="entry name" value="Peptidase_C26"/>
</dbReference>
<evidence type="ECO:0000313" key="1">
    <source>
        <dbReference type="EMBL" id="EEJ52411.1"/>
    </source>
</evidence>
<dbReference type="Gene3D" id="3.40.50.880">
    <property type="match status" value="1"/>
</dbReference>
<accession>C2KUZ7</accession>
<dbReference type="FunFam" id="3.40.50.880:FF:000030">
    <property type="entry name" value="Gamma-glutamyl-gamma-aminobutyrate hydrolase PuuD"/>
    <property type="match status" value="1"/>
</dbReference>